<dbReference type="Gene3D" id="1.10.510.10">
    <property type="entry name" value="Transferase(Phosphotransferase) domain 1"/>
    <property type="match status" value="1"/>
</dbReference>
<keyword evidence="10" id="KW-0325">Glycoprotein</keyword>
<keyword evidence="15" id="KW-0472">Membrane</keyword>
<dbReference type="InterPro" id="IPR024171">
    <property type="entry name" value="SRK-like_kinase"/>
</dbReference>
<dbReference type="InterPro" id="IPR000858">
    <property type="entry name" value="S_locus_glycoprot_dom"/>
</dbReference>
<dbReference type="SMART" id="SM00220">
    <property type="entry name" value="S_TKc"/>
    <property type="match status" value="1"/>
</dbReference>
<dbReference type="GO" id="GO:0005524">
    <property type="term" value="F:ATP binding"/>
    <property type="evidence" value="ECO:0007669"/>
    <property type="project" value="UniProtKB-KW"/>
</dbReference>
<name>A0AAW1X2Z7_RUBAR</name>
<dbReference type="PROSITE" id="PS50927">
    <property type="entry name" value="BULB_LECTIN"/>
    <property type="match status" value="1"/>
</dbReference>
<dbReference type="PROSITE" id="PS50011">
    <property type="entry name" value="PROTEIN_KINASE_DOM"/>
    <property type="match status" value="1"/>
</dbReference>
<evidence type="ECO:0000256" key="14">
    <source>
        <dbReference type="SAM" id="MobiDB-lite"/>
    </source>
</evidence>
<dbReference type="FunFam" id="3.30.200.20:FF:000195">
    <property type="entry name" value="G-type lectin S-receptor-like serine/threonine-protein kinase"/>
    <property type="match status" value="1"/>
</dbReference>
<dbReference type="InterPro" id="IPR008271">
    <property type="entry name" value="Ser/Thr_kinase_AS"/>
</dbReference>
<evidence type="ECO:0000259" key="17">
    <source>
        <dbReference type="PROSITE" id="PS50011"/>
    </source>
</evidence>
<keyword evidence="15" id="KW-1133">Transmembrane helix</keyword>
<keyword evidence="3 13" id="KW-0723">Serine/threonine-protein kinase</keyword>
<comment type="catalytic activity">
    <reaction evidence="11 13">
        <text>L-threonyl-[protein] + ATP = O-phospho-L-threonyl-[protein] + ADP + H(+)</text>
        <dbReference type="Rhea" id="RHEA:46608"/>
        <dbReference type="Rhea" id="RHEA-COMP:11060"/>
        <dbReference type="Rhea" id="RHEA-COMP:11605"/>
        <dbReference type="ChEBI" id="CHEBI:15378"/>
        <dbReference type="ChEBI" id="CHEBI:30013"/>
        <dbReference type="ChEBI" id="CHEBI:30616"/>
        <dbReference type="ChEBI" id="CHEBI:61977"/>
        <dbReference type="ChEBI" id="CHEBI:456216"/>
        <dbReference type="EC" id="2.7.11.1"/>
    </reaction>
</comment>
<keyword evidence="5 16" id="KW-0732">Signal</keyword>
<reference evidence="19 20" key="1">
    <citation type="journal article" date="2023" name="G3 (Bethesda)">
        <title>A chromosome-length genome assembly and annotation of blackberry (Rubus argutus, cv. 'Hillquist').</title>
        <authorList>
            <person name="Bruna T."/>
            <person name="Aryal R."/>
            <person name="Dudchenko O."/>
            <person name="Sargent D.J."/>
            <person name="Mead D."/>
            <person name="Buti M."/>
            <person name="Cavallini A."/>
            <person name="Hytonen T."/>
            <person name="Andres J."/>
            <person name="Pham M."/>
            <person name="Weisz D."/>
            <person name="Mascagni F."/>
            <person name="Usai G."/>
            <person name="Natali L."/>
            <person name="Bassil N."/>
            <person name="Fernandez G.E."/>
            <person name="Lomsadze A."/>
            <person name="Armour M."/>
            <person name="Olukolu B."/>
            <person name="Poorten T."/>
            <person name="Britton C."/>
            <person name="Davik J."/>
            <person name="Ashrafi H."/>
            <person name="Aiden E.L."/>
            <person name="Borodovsky M."/>
            <person name="Worthington M."/>
        </authorList>
    </citation>
    <scope>NUCLEOTIDE SEQUENCE [LARGE SCALE GENOMIC DNA]</scope>
    <source>
        <strain evidence="19">PI 553951</strain>
    </source>
</reference>
<accession>A0AAW1X2Z7</accession>
<feature type="domain" description="Bulb-type lectin" evidence="18">
    <location>
        <begin position="23"/>
        <end position="159"/>
    </location>
</feature>
<evidence type="ECO:0000259" key="18">
    <source>
        <dbReference type="PROSITE" id="PS50927"/>
    </source>
</evidence>
<dbReference type="InterPro" id="IPR036426">
    <property type="entry name" value="Bulb-type_lectin_dom_sf"/>
</dbReference>
<gene>
    <name evidence="19" type="ORF">M0R45_018272</name>
</gene>
<evidence type="ECO:0000313" key="20">
    <source>
        <dbReference type="Proteomes" id="UP001457282"/>
    </source>
</evidence>
<dbReference type="Pfam" id="PF08276">
    <property type="entry name" value="PAN_2"/>
    <property type="match status" value="1"/>
</dbReference>
<dbReference type="InterPro" id="IPR003609">
    <property type="entry name" value="Pan_app"/>
</dbReference>
<comment type="catalytic activity">
    <reaction evidence="12 13">
        <text>L-seryl-[protein] + ATP = O-phospho-L-seryl-[protein] + ADP + H(+)</text>
        <dbReference type="Rhea" id="RHEA:17989"/>
        <dbReference type="Rhea" id="RHEA-COMP:9863"/>
        <dbReference type="Rhea" id="RHEA-COMP:11604"/>
        <dbReference type="ChEBI" id="CHEBI:15378"/>
        <dbReference type="ChEBI" id="CHEBI:29999"/>
        <dbReference type="ChEBI" id="CHEBI:30616"/>
        <dbReference type="ChEBI" id="CHEBI:83421"/>
        <dbReference type="ChEBI" id="CHEBI:456216"/>
        <dbReference type="EC" id="2.7.11.1"/>
    </reaction>
</comment>
<dbReference type="PANTHER" id="PTHR27002">
    <property type="entry name" value="RECEPTOR-LIKE SERINE/THREONINE-PROTEIN KINASE SD1-8"/>
    <property type="match status" value="1"/>
</dbReference>
<dbReference type="SUPFAM" id="SSF56112">
    <property type="entry name" value="Protein kinase-like (PK-like)"/>
    <property type="match status" value="1"/>
</dbReference>
<evidence type="ECO:0000256" key="12">
    <source>
        <dbReference type="ARBA" id="ARBA00048679"/>
    </source>
</evidence>
<feature type="domain" description="Protein kinase" evidence="17">
    <location>
        <begin position="505"/>
        <end position="790"/>
    </location>
</feature>
<feature type="signal peptide" evidence="16">
    <location>
        <begin position="1"/>
        <end position="25"/>
    </location>
</feature>
<keyword evidence="7 13" id="KW-0418">Kinase</keyword>
<evidence type="ECO:0000256" key="8">
    <source>
        <dbReference type="ARBA" id="ARBA00022840"/>
    </source>
</evidence>
<keyword evidence="6 13" id="KW-0547">Nucleotide-binding</keyword>
<evidence type="ECO:0000256" key="2">
    <source>
        <dbReference type="ARBA" id="ARBA00022475"/>
    </source>
</evidence>
<dbReference type="GO" id="GO:0048544">
    <property type="term" value="P:recognition of pollen"/>
    <property type="evidence" value="ECO:0007669"/>
    <property type="project" value="InterPro"/>
</dbReference>
<evidence type="ECO:0000256" key="4">
    <source>
        <dbReference type="ARBA" id="ARBA00022679"/>
    </source>
</evidence>
<dbReference type="InterPro" id="IPR001480">
    <property type="entry name" value="Bulb-type_lectin_dom"/>
</dbReference>
<evidence type="ECO:0000256" key="15">
    <source>
        <dbReference type="SAM" id="Phobius"/>
    </source>
</evidence>
<evidence type="ECO:0000256" key="9">
    <source>
        <dbReference type="ARBA" id="ARBA00023157"/>
    </source>
</evidence>
<feature type="chain" id="PRO_5043441556" description="Receptor-like serine/threonine-protein kinase" evidence="16">
    <location>
        <begin position="26"/>
        <end position="822"/>
    </location>
</feature>
<dbReference type="Pfam" id="PF00954">
    <property type="entry name" value="S_locus_glycop"/>
    <property type="match status" value="1"/>
</dbReference>
<sequence length="822" mass="91629">MAKLRSTAFLFFSCLCIQSFSSSHAQAQNATLKQGQQLRDRDDEYLVSENGLFQLGFFSPGNSSISGATSDRYLGIWYSKLPNDPDAVWVANPETPIVNTSGVFALAGDATLKLIHGGGEISVSDPNQTVSGKVTLSLLDTGNLVLREVTSNGTLGNVLWESFSHPTNTLLPGMKLGMNVKTGQNWTIYSWFSDQIPAPGAFSLGVDPGATNQLIIWRRDDVYWSSGIWENGNFQRVPEMTRMVDLFEFTFVSNKEEKYFSYTVKNISTVSRWKLSYWGQIMKSILNLNGTTWESTEISPCKFNLYNPDALCIEEKPSECRNGSNGLVPIKGYFDGTEILNHDNNTNMTISDCHATCWSDCECIGYKSIYSNGTGCVFMSGAAQFVQNDYFDATYVLHIWNNSKDGTPVEGGHNSGSTQDIKKKWWIWCIIGLIFSVAVLFCYLCYIKKTKLRLMESTGQEQGLAELRSQINRFGDINKVKIGDRIGQNFRMFSFSEVVAATDDFSCSRKLGQGGFGPVYKGVLPDGQQVGVKRLARNSGQGLEEFINEITLIAELQHSNLVRLLGCCIQGEEKILIYEFMTNKSLDAILFDSTRGKQLDWQRRISIIEGIAQGLLYLHKHSRVRIIHRDLKASNILLDENMNPKISDFGMARIFGQNESAANTVRVVGTYGYMSPEYAMRGIFSEKSDVYSFGVLLMEIVSGKKNTAFLSCTGLCLIELAWNLWKQGDIQELKDTSLDSGPKEELLKFIHIGLLCVQEYAVDRVTMSEVISMLTSSDITSFPDPKQPAYTISRSEVGSPLPDKSSSMASTNYESITVMQAR</sequence>
<dbReference type="Pfam" id="PF07714">
    <property type="entry name" value="PK_Tyr_Ser-Thr"/>
    <property type="match status" value="1"/>
</dbReference>
<dbReference type="InterPro" id="IPR011009">
    <property type="entry name" value="Kinase-like_dom_sf"/>
</dbReference>
<keyword evidence="2" id="KW-1003">Cell membrane</keyword>
<dbReference type="Pfam" id="PF01453">
    <property type="entry name" value="B_lectin"/>
    <property type="match status" value="1"/>
</dbReference>
<feature type="transmembrane region" description="Helical" evidence="15">
    <location>
        <begin position="425"/>
        <end position="446"/>
    </location>
</feature>
<dbReference type="SUPFAM" id="SSF51110">
    <property type="entry name" value="alpha-D-mannose-specific plant lectins"/>
    <property type="match status" value="1"/>
</dbReference>
<evidence type="ECO:0000256" key="3">
    <source>
        <dbReference type="ARBA" id="ARBA00022527"/>
    </source>
</evidence>
<organism evidence="19 20">
    <name type="scientific">Rubus argutus</name>
    <name type="common">Southern blackberry</name>
    <dbReference type="NCBI Taxonomy" id="59490"/>
    <lineage>
        <taxon>Eukaryota</taxon>
        <taxon>Viridiplantae</taxon>
        <taxon>Streptophyta</taxon>
        <taxon>Embryophyta</taxon>
        <taxon>Tracheophyta</taxon>
        <taxon>Spermatophyta</taxon>
        <taxon>Magnoliopsida</taxon>
        <taxon>eudicotyledons</taxon>
        <taxon>Gunneridae</taxon>
        <taxon>Pentapetalae</taxon>
        <taxon>rosids</taxon>
        <taxon>fabids</taxon>
        <taxon>Rosales</taxon>
        <taxon>Rosaceae</taxon>
        <taxon>Rosoideae</taxon>
        <taxon>Rosoideae incertae sedis</taxon>
        <taxon>Rubus</taxon>
    </lineage>
</organism>
<dbReference type="InterPro" id="IPR001245">
    <property type="entry name" value="Ser-Thr/Tyr_kinase_cat_dom"/>
</dbReference>
<dbReference type="GO" id="GO:0004674">
    <property type="term" value="F:protein serine/threonine kinase activity"/>
    <property type="evidence" value="ECO:0007669"/>
    <property type="project" value="UniProtKB-KW"/>
</dbReference>
<comment type="caution">
    <text evidence="19">The sequence shown here is derived from an EMBL/GenBank/DDBJ whole genome shotgun (WGS) entry which is preliminary data.</text>
</comment>
<dbReference type="CDD" id="cd14066">
    <property type="entry name" value="STKc_IRAK"/>
    <property type="match status" value="1"/>
</dbReference>
<dbReference type="Gene3D" id="3.30.200.20">
    <property type="entry name" value="Phosphorylase Kinase, domain 1"/>
    <property type="match status" value="1"/>
</dbReference>
<keyword evidence="20" id="KW-1185">Reference proteome</keyword>
<dbReference type="Proteomes" id="UP001457282">
    <property type="component" value="Unassembled WGS sequence"/>
</dbReference>
<evidence type="ECO:0000256" key="1">
    <source>
        <dbReference type="ARBA" id="ARBA00004251"/>
    </source>
</evidence>
<protein>
    <recommendedName>
        <fullName evidence="13">Receptor-like serine/threonine-protein kinase</fullName>
        <ecNumber evidence="13">2.7.11.1</ecNumber>
    </recommendedName>
</protein>
<dbReference type="PIRSF" id="PIRSF000641">
    <property type="entry name" value="SRK"/>
    <property type="match status" value="1"/>
</dbReference>
<evidence type="ECO:0000313" key="19">
    <source>
        <dbReference type="EMBL" id="KAK9930972.1"/>
    </source>
</evidence>
<dbReference type="EMBL" id="JBEDUW010000004">
    <property type="protein sequence ID" value="KAK9930972.1"/>
    <property type="molecule type" value="Genomic_DNA"/>
</dbReference>
<dbReference type="PANTHER" id="PTHR27002:SF827">
    <property type="entry name" value="RECEPTOR-LIKE SERINE_THREONINE-PROTEIN KINASE"/>
    <property type="match status" value="1"/>
</dbReference>
<evidence type="ECO:0000256" key="16">
    <source>
        <dbReference type="SAM" id="SignalP"/>
    </source>
</evidence>
<keyword evidence="9" id="KW-1015">Disulfide bond</keyword>
<dbReference type="CDD" id="cd00028">
    <property type="entry name" value="B_lectin"/>
    <property type="match status" value="1"/>
</dbReference>
<dbReference type="GO" id="GO:0005886">
    <property type="term" value="C:plasma membrane"/>
    <property type="evidence" value="ECO:0007669"/>
    <property type="project" value="UniProtKB-SubCell"/>
</dbReference>
<keyword evidence="8 13" id="KW-0067">ATP-binding</keyword>
<keyword evidence="4 13" id="KW-0808">Transferase</keyword>
<dbReference type="FunFam" id="1.10.510.10:FF:000060">
    <property type="entry name" value="G-type lectin S-receptor-like serine/threonine-protein kinase"/>
    <property type="match status" value="1"/>
</dbReference>
<feature type="region of interest" description="Disordered" evidence="14">
    <location>
        <begin position="791"/>
        <end position="810"/>
    </location>
</feature>
<comment type="similarity">
    <text evidence="13">Belongs to the protein kinase superfamily. Ser/Thr protein kinase family.</text>
</comment>
<keyword evidence="15" id="KW-0812">Transmembrane</keyword>
<evidence type="ECO:0000256" key="6">
    <source>
        <dbReference type="ARBA" id="ARBA00022741"/>
    </source>
</evidence>
<evidence type="ECO:0000256" key="13">
    <source>
        <dbReference type="PIRNR" id="PIRNR000641"/>
    </source>
</evidence>
<dbReference type="PROSITE" id="PS00108">
    <property type="entry name" value="PROTEIN_KINASE_ST"/>
    <property type="match status" value="1"/>
</dbReference>
<dbReference type="AlphaFoldDB" id="A0AAW1X2Z7"/>
<proteinExistence type="inferred from homology"/>
<dbReference type="SMART" id="SM00108">
    <property type="entry name" value="B_lectin"/>
    <property type="match status" value="1"/>
</dbReference>
<evidence type="ECO:0000256" key="10">
    <source>
        <dbReference type="ARBA" id="ARBA00023180"/>
    </source>
</evidence>
<comment type="subcellular location">
    <subcellularLocation>
        <location evidence="1">Cell membrane</location>
        <topology evidence="1">Single-pass type I membrane protein</topology>
    </subcellularLocation>
</comment>
<evidence type="ECO:0000256" key="5">
    <source>
        <dbReference type="ARBA" id="ARBA00022729"/>
    </source>
</evidence>
<evidence type="ECO:0000256" key="7">
    <source>
        <dbReference type="ARBA" id="ARBA00022777"/>
    </source>
</evidence>
<evidence type="ECO:0000256" key="11">
    <source>
        <dbReference type="ARBA" id="ARBA00047899"/>
    </source>
</evidence>
<dbReference type="InterPro" id="IPR000719">
    <property type="entry name" value="Prot_kinase_dom"/>
</dbReference>
<dbReference type="EC" id="2.7.11.1" evidence="13"/>
<dbReference type="Gene3D" id="2.90.10.10">
    <property type="entry name" value="Bulb-type lectin domain"/>
    <property type="match status" value="1"/>
</dbReference>